<evidence type="ECO:0000256" key="2">
    <source>
        <dbReference type="PROSITE-ProRule" id="PRU00703"/>
    </source>
</evidence>
<organism evidence="5 6">
    <name type="scientific">Aliidiomarina taiwanensis</name>
    <dbReference type="NCBI Taxonomy" id="946228"/>
    <lineage>
        <taxon>Bacteria</taxon>
        <taxon>Pseudomonadati</taxon>
        <taxon>Pseudomonadota</taxon>
        <taxon>Gammaproteobacteria</taxon>
        <taxon>Alteromonadales</taxon>
        <taxon>Idiomarinaceae</taxon>
        <taxon>Aliidiomarina</taxon>
    </lineage>
</organism>
<keyword evidence="1" id="KW-0677">Repeat</keyword>
<keyword evidence="6" id="KW-1185">Reference proteome</keyword>
<reference evidence="5 6" key="1">
    <citation type="journal article" date="2011" name="Front. Microbiol.">
        <title>Genomic signatures of strain selection and enhancement in Bacillus atrophaeus var. globigii, a historical biowarfare simulant.</title>
        <authorList>
            <person name="Gibbons H.S."/>
            <person name="Broomall S.M."/>
            <person name="McNew L.A."/>
            <person name="Daligault H."/>
            <person name="Chapman C."/>
            <person name="Bruce D."/>
            <person name="Karavis M."/>
            <person name="Krepps M."/>
            <person name="McGregor P.A."/>
            <person name="Hong C."/>
            <person name="Park K.H."/>
            <person name="Akmal A."/>
            <person name="Feldman A."/>
            <person name="Lin J.S."/>
            <person name="Chang W.E."/>
            <person name="Higgs B.W."/>
            <person name="Demirev P."/>
            <person name="Lindquist J."/>
            <person name="Liem A."/>
            <person name="Fochler E."/>
            <person name="Read T.D."/>
            <person name="Tapia R."/>
            <person name="Johnson S."/>
            <person name="Bishop-Lilly K.A."/>
            <person name="Detter C."/>
            <person name="Han C."/>
            <person name="Sozhamannan S."/>
            <person name="Rosenzweig C.N."/>
            <person name="Skowronski E.W."/>
        </authorList>
    </citation>
    <scope>NUCLEOTIDE SEQUENCE [LARGE SCALE GENOMIC DNA]</scope>
    <source>
        <strain evidence="5 6">AIT1</strain>
    </source>
</reference>
<dbReference type="Pfam" id="PF00027">
    <property type="entry name" value="cNMP_binding"/>
    <property type="match status" value="1"/>
</dbReference>
<dbReference type="InterPro" id="IPR051462">
    <property type="entry name" value="CBS_domain-containing"/>
</dbReference>
<dbReference type="CDD" id="cd04587">
    <property type="entry name" value="CBS_pair_CAP-ED_NT_Pol-beta-like_DUF294_assoc"/>
    <property type="match status" value="1"/>
</dbReference>
<dbReference type="Pfam" id="PF03445">
    <property type="entry name" value="DUF294"/>
    <property type="match status" value="1"/>
</dbReference>
<dbReference type="SMART" id="SM00100">
    <property type="entry name" value="cNMP"/>
    <property type="match status" value="1"/>
</dbReference>
<feature type="domain" description="CBS" evidence="4">
    <location>
        <begin position="156"/>
        <end position="215"/>
    </location>
</feature>
<dbReference type="SUPFAM" id="SSF51206">
    <property type="entry name" value="cAMP-binding domain-like"/>
    <property type="match status" value="1"/>
</dbReference>
<evidence type="ECO:0000259" key="3">
    <source>
        <dbReference type="PROSITE" id="PS50042"/>
    </source>
</evidence>
<evidence type="ECO:0000313" key="6">
    <source>
        <dbReference type="Proteomes" id="UP000286976"/>
    </source>
</evidence>
<dbReference type="Gene3D" id="3.10.580.10">
    <property type="entry name" value="CBS-domain"/>
    <property type="match status" value="1"/>
</dbReference>
<dbReference type="InterPro" id="IPR018821">
    <property type="entry name" value="DUF294_put_nucleoTrafse_sb-bd"/>
</dbReference>
<dbReference type="SUPFAM" id="SSF54631">
    <property type="entry name" value="CBS-domain pair"/>
    <property type="match status" value="1"/>
</dbReference>
<proteinExistence type="predicted"/>
<accession>A0A432X8D4</accession>
<dbReference type="AlphaFoldDB" id="A0A432X8D4"/>
<dbReference type="InterPro" id="IPR000644">
    <property type="entry name" value="CBS_dom"/>
</dbReference>
<comment type="caution">
    <text evidence="5">The sequence shown here is derived from an EMBL/GenBank/DDBJ whole genome shotgun (WGS) entry which is preliminary data.</text>
</comment>
<dbReference type="Proteomes" id="UP000286976">
    <property type="component" value="Unassembled WGS sequence"/>
</dbReference>
<protein>
    <submittedName>
        <fullName evidence="5">Cyclic nucleotide-binding protein</fullName>
    </submittedName>
</protein>
<name>A0A432X8D4_9GAMM</name>
<evidence type="ECO:0000313" key="5">
    <source>
        <dbReference type="EMBL" id="RUO43066.1"/>
    </source>
</evidence>
<dbReference type="Pfam" id="PF00571">
    <property type="entry name" value="CBS"/>
    <property type="match status" value="2"/>
</dbReference>
<dbReference type="InterPro" id="IPR046342">
    <property type="entry name" value="CBS_dom_sf"/>
</dbReference>
<dbReference type="InterPro" id="IPR005105">
    <property type="entry name" value="GlnD_Uridyltrans_N"/>
</dbReference>
<dbReference type="SMART" id="SM00116">
    <property type="entry name" value="CBS"/>
    <property type="match status" value="2"/>
</dbReference>
<sequence length="619" mass="70278">MQAEHLEILDFLRPYPPFRELPAEELEHLATVVDVGYFKRGSEILAYNQRVSDLHVVRSGSVEVLTRTGDLHNRLSEGGFFAEGGLLRNGRVRYPVNALEDTLIYYIPGREFNRLYDEYEEFADAVEIEDRERLKRTVSRSRQASDLMTSTIASLIQRDPIVISPNCTVRQAAELMTEEDVSSVFVQAEGEDLPEGVVTDKDLRRRVLAVGLSDQAPVTDIMSSNLVFIEAKQRIFEAMLIMLRKKVRHLPVLQNNKAIGVLTMSDLVQYESKSSLYVVSNIFKQNTQEELAALVDDVRGSFIRLVEEDANSRMIGSAMAVIGRSFKQRLIELAEEKYGPAPVPYCFLALGSMARGEQLIVTDQDNALVLSDRFIPEKHDEYFRKLAQFVSDGLDACGYPYCSGNIMATNPEWRQPLSKWKAYFSEWIDYPTPEGLLHSSIFFDLEGVWGRTDYANMLNDHIRKKAQRSKRFLACMARNALNRTPPLGFFRDFVMEKDGKHNKSINTKRRGTAPLADLIRVHALAVGSKRHNSFARLEDIHAANTLPKGRAADLRDALEFISMVRIRHQAAALQNGEEPNNNVAPDELSDFERNNLKDAFQILSNAQKFLRFQYPMGLS</sequence>
<dbReference type="EMBL" id="PIPQ01000002">
    <property type="protein sequence ID" value="RUO43066.1"/>
    <property type="molecule type" value="Genomic_DNA"/>
</dbReference>
<dbReference type="PANTHER" id="PTHR48108:SF31">
    <property type="entry name" value="CBS DOMAIN AND CYCLIC NUCLEOTIDE-REGULATED NUCLEOTIDYLTRANSFERASE"/>
    <property type="match status" value="1"/>
</dbReference>
<keyword evidence="2" id="KW-0129">CBS domain</keyword>
<dbReference type="InterPro" id="IPR018490">
    <property type="entry name" value="cNMP-bd_dom_sf"/>
</dbReference>
<dbReference type="GO" id="GO:0008773">
    <property type="term" value="F:[protein-PII] uridylyltransferase activity"/>
    <property type="evidence" value="ECO:0007669"/>
    <property type="project" value="InterPro"/>
</dbReference>
<dbReference type="InterPro" id="IPR014710">
    <property type="entry name" value="RmlC-like_jellyroll"/>
</dbReference>
<feature type="domain" description="CBS" evidence="4">
    <location>
        <begin position="222"/>
        <end position="278"/>
    </location>
</feature>
<gene>
    <name evidence="5" type="ORF">CWE15_06615</name>
</gene>
<dbReference type="Pfam" id="PF10335">
    <property type="entry name" value="DUF294_C"/>
    <property type="match status" value="1"/>
</dbReference>
<dbReference type="RefSeq" id="WP_126757281.1">
    <property type="nucleotide sequence ID" value="NZ_PIPQ01000002.1"/>
</dbReference>
<dbReference type="OrthoDB" id="9808528at2"/>
<dbReference type="Gene3D" id="2.60.120.10">
    <property type="entry name" value="Jelly Rolls"/>
    <property type="match status" value="1"/>
</dbReference>
<dbReference type="PROSITE" id="PS51371">
    <property type="entry name" value="CBS"/>
    <property type="match status" value="2"/>
</dbReference>
<dbReference type="InterPro" id="IPR000595">
    <property type="entry name" value="cNMP-bd_dom"/>
</dbReference>
<dbReference type="PANTHER" id="PTHR48108">
    <property type="entry name" value="CBS DOMAIN-CONTAINING PROTEIN CBSX2, CHLOROPLASTIC"/>
    <property type="match status" value="1"/>
</dbReference>
<dbReference type="PROSITE" id="PS50042">
    <property type="entry name" value="CNMP_BINDING_3"/>
    <property type="match status" value="1"/>
</dbReference>
<evidence type="ECO:0000256" key="1">
    <source>
        <dbReference type="ARBA" id="ARBA00022737"/>
    </source>
</evidence>
<dbReference type="CDD" id="cd00038">
    <property type="entry name" value="CAP_ED"/>
    <property type="match status" value="1"/>
</dbReference>
<feature type="domain" description="Cyclic nucleotide-binding" evidence="3">
    <location>
        <begin position="17"/>
        <end position="115"/>
    </location>
</feature>
<dbReference type="CDD" id="cd05401">
    <property type="entry name" value="NT_GlnE_GlnD_like"/>
    <property type="match status" value="1"/>
</dbReference>
<evidence type="ECO:0000259" key="4">
    <source>
        <dbReference type="PROSITE" id="PS51371"/>
    </source>
</evidence>